<protein>
    <submittedName>
        <fullName evidence="2">Uncharacterized protein</fullName>
    </submittedName>
</protein>
<evidence type="ECO:0000313" key="2">
    <source>
        <dbReference type="EMBL" id="QES25880.1"/>
    </source>
</evidence>
<evidence type="ECO:0000256" key="1">
    <source>
        <dbReference type="SAM" id="MobiDB-lite"/>
    </source>
</evidence>
<feature type="region of interest" description="Disordered" evidence="1">
    <location>
        <begin position="91"/>
        <end position="137"/>
    </location>
</feature>
<sequence>MNYSDDDLEPETDEELYRNPVCYEPAGRNLDLDRPDLGIPEIPGLREKLLKMRGRVPVEKRGLICPDCRDLRRRRAPMYLVQRDGVWLPSHYRRPGEKPISHESDEHMARKERVAKDSEDHGFHAEAESSTPDGRARLDVRITGDNGIVLGYEPQLSEQTARSMRLREGFRRRSNVRSVWDFVDPGHAGVGTVPYVRTPGLPASVIRVQKNPIEVRDGNYVVEEGHCTPGGSINRCPNKPFDPNNPIAEAYCGDWHRILVPEHQSSAASDTGKAALTLTRFIVEAAGGARIPFQREGRWGWLPADHWHRYTEANGPEEKPADRERTVVRDGDRRSLCTEDRPASDFRSEPKELHTSRTVVLETRSAVQPEASRNIAKPQPPLLRRVTPGLCESGTTACGAPARLYPCGWRCDPHSPAAMARRTD</sequence>
<gene>
    <name evidence="2" type="ORF">DEJ47_04895</name>
</gene>
<dbReference type="EMBL" id="CP029193">
    <property type="protein sequence ID" value="QES25880.1"/>
    <property type="molecule type" value="Genomic_DNA"/>
</dbReference>
<evidence type="ECO:0000313" key="3">
    <source>
        <dbReference type="Proteomes" id="UP000323046"/>
    </source>
</evidence>
<reference evidence="2 3" key="1">
    <citation type="submission" date="2018-05" db="EMBL/GenBank/DDBJ databases">
        <title>Streptomyces venezuelae.</title>
        <authorList>
            <person name="Kim W."/>
            <person name="Lee N."/>
            <person name="Cho B.-K."/>
        </authorList>
    </citation>
    <scope>NUCLEOTIDE SEQUENCE [LARGE SCALE GENOMIC DNA]</scope>
    <source>
        <strain evidence="2 3">ATCC 14583</strain>
    </source>
</reference>
<keyword evidence="3" id="KW-1185">Reference proteome</keyword>
<feature type="region of interest" description="Disordered" evidence="1">
    <location>
        <begin position="312"/>
        <end position="354"/>
    </location>
</feature>
<name>A0A5P2B7K9_STRVZ</name>
<feature type="compositionally biased region" description="Basic and acidic residues" evidence="1">
    <location>
        <begin position="94"/>
        <end position="127"/>
    </location>
</feature>
<dbReference type="OrthoDB" id="3950499at2"/>
<proteinExistence type="predicted"/>
<dbReference type="Proteomes" id="UP000323046">
    <property type="component" value="Chromosome"/>
</dbReference>
<organism evidence="2 3">
    <name type="scientific">Streptomyces venezuelae</name>
    <dbReference type="NCBI Taxonomy" id="54571"/>
    <lineage>
        <taxon>Bacteria</taxon>
        <taxon>Bacillati</taxon>
        <taxon>Actinomycetota</taxon>
        <taxon>Actinomycetes</taxon>
        <taxon>Kitasatosporales</taxon>
        <taxon>Streptomycetaceae</taxon>
        <taxon>Streptomyces</taxon>
    </lineage>
</organism>
<dbReference type="RefSeq" id="WP_150165293.1">
    <property type="nucleotide sequence ID" value="NZ_CP029193.1"/>
</dbReference>
<accession>A0A5P2B7K9</accession>
<dbReference type="AlphaFoldDB" id="A0A5P2B7K9"/>